<keyword evidence="2" id="KW-0808">Transferase</keyword>
<evidence type="ECO:0000259" key="1">
    <source>
        <dbReference type="Pfam" id="PF00535"/>
    </source>
</evidence>
<name>A0A7W4USG3_LEIAQ</name>
<evidence type="ECO:0000313" key="2">
    <source>
        <dbReference type="EMBL" id="MBB2965444.1"/>
    </source>
</evidence>
<dbReference type="EC" id="2.4.1.289" evidence="2"/>
<reference evidence="2 3" key="1">
    <citation type="submission" date="2020-08" db="EMBL/GenBank/DDBJ databases">
        <title>Sequencing the genomes of 1000 actinobacteria strains.</title>
        <authorList>
            <person name="Klenk H.-P."/>
        </authorList>
    </citation>
    <scope>NUCLEOTIDE SEQUENCE [LARGE SCALE GENOMIC DNA]</scope>
    <source>
        <strain evidence="2 3">DSM 20146</strain>
    </source>
</reference>
<organism evidence="2 3">
    <name type="scientific">Leifsonia aquatica</name>
    <name type="common">Corynebacterium aquaticum</name>
    <dbReference type="NCBI Taxonomy" id="144185"/>
    <lineage>
        <taxon>Bacteria</taxon>
        <taxon>Bacillati</taxon>
        <taxon>Actinomycetota</taxon>
        <taxon>Actinomycetes</taxon>
        <taxon>Micrococcales</taxon>
        <taxon>Microbacteriaceae</taxon>
        <taxon>Leifsonia</taxon>
    </lineage>
</organism>
<keyword evidence="2" id="KW-0328">Glycosyltransferase</keyword>
<protein>
    <submittedName>
        <fullName evidence="2">N-acetylglucosaminyl-diphospho-decaprenol L-rhamnosyltransferase</fullName>
        <ecNumber evidence="2">2.4.1.289</ecNumber>
    </submittedName>
</protein>
<gene>
    <name evidence="2" type="ORF">FHX33_000176</name>
</gene>
<dbReference type="CDD" id="cd04186">
    <property type="entry name" value="GT_2_like_c"/>
    <property type="match status" value="1"/>
</dbReference>
<dbReference type="Proteomes" id="UP000538196">
    <property type="component" value="Unassembled WGS sequence"/>
</dbReference>
<proteinExistence type="predicted"/>
<accession>A0A7W4USG3</accession>
<dbReference type="AlphaFoldDB" id="A0A7W4USG3"/>
<dbReference type="SUPFAM" id="SSF53448">
    <property type="entry name" value="Nucleotide-diphospho-sugar transferases"/>
    <property type="match status" value="1"/>
</dbReference>
<comment type="caution">
    <text evidence="2">The sequence shown here is derived from an EMBL/GenBank/DDBJ whole genome shotgun (WGS) entry which is preliminary data.</text>
</comment>
<dbReference type="Pfam" id="PF00535">
    <property type="entry name" value="Glycos_transf_2"/>
    <property type="match status" value="1"/>
</dbReference>
<dbReference type="EMBL" id="JACHVP010000001">
    <property type="protein sequence ID" value="MBB2965444.1"/>
    <property type="molecule type" value="Genomic_DNA"/>
</dbReference>
<feature type="domain" description="Glycosyltransferase 2-like" evidence="1">
    <location>
        <begin position="3"/>
        <end position="179"/>
    </location>
</feature>
<dbReference type="InterPro" id="IPR001173">
    <property type="entry name" value="Glyco_trans_2-like"/>
</dbReference>
<dbReference type="GO" id="GO:0102096">
    <property type="term" value="F:decaprenyl-N-acetyl-alpha-D-glucosaminyl-pyrophosphate:dTDP-alpha-L-rhamnose rhamnosyltransferase activity"/>
    <property type="evidence" value="ECO:0007669"/>
    <property type="project" value="UniProtKB-EC"/>
</dbReference>
<evidence type="ECO:0000313" key="3">
    <source>
        <dbReference type="Proteomes" id="UP000538196"/>
    </source>
</evidence>
<keyword evidence="3" id="KW-1185">Reference proteome</keyword>
<sequence>MTVSYNSSGQLDPFLTSLQPEIAAGVRVVIADNASADLDETERIARTHGATVLPLGENLGYGGAINRAVAALPRDVDAVLVCNPDVLVGEDALATLRERLDGDPGIGSVGPKILNEDGSLYPSARRIPSLRTGIGHALFVRVWPANPWTRAYRSEQDADARDVGWLSGACVLVRRTAFDALNGFDEGYFMYFEDVDLGYRIGRAGLRNRYEPDASVIHVGGLSTQSESRRMILVHHESAYRFLANKYRGPLLAPLRLVLKGALAARGWLLTRRS</sequence>
<dbReference type="InterPro" id="IPR029044">
    <property type="entry name" value="Nucleotide-diphossugar_trans"/>
</dbReference>
<dbReference type="PANTHER" id="PTHR43179">
    <property type="entry name" value="RHAMNOSYLTRANSFERASE WBBL"/>
    <property type="match status" value="1"/>
</dbReference>
<dbReference type="Gene3D" id="3.90.550.10">
    <property type="entry name" value="Spore Coat Polysaccharide Biosynthesis Protein SpsA, Chain A"/>
    <property type="match status" value="1"/>
</dbReference>
<dbReference type="PANTHER" id="PTHR43179:SF7">
    <property type="entry name" value="RHAMNOSYLTRANSFERASE WBBL"/>
    <property type="match status" value="1"/>
</dbReference>